<keyword evidence="3" id="KW-0479">Metal-binding</keyword>
<dbReference type="InterPro" id="IPR001915">
    <property type="entry name" value="Peptidase_M48"/>
</dbReference>
<evidence type="ECO:0000256" key="5">
    <source>
        <dbReference type="ARBA" id="ARBA00022833"/>
    </source>
</evidence>
<keyword evidence="6 9" id="KW-0482">Metalloprotease</keyword>
<dbReference type="PANTHER" id="PTHR22726:SF1">
    <property type="entry name" value="METALLOENDOPEPTIDASE OMA1, MITOCHONDRIAL"/>
    <property type="match status" value="1"/>
</dbReference>
<dbReference type="Gene3D" id="3.30.2010.10">
    <property type="entry name" value="Metalloproteases ('zincins'), catalytic domain"/>
    <property type="match status" value="1"/>
</dbReference>
<feature type="chain" id="PRO_5046172419" evidence="7">
    <location>
        <begin position="30"/>
        <end position="516"/>
    </location>
</feature>
<dbReference type="EC" id="3.4.24.-" evidence="9"/>
<keyword evidence="4 9" id="KW-0378">Hydrolase</keyword>
<keyword evidence="2" id="KW-0645">Protease</keyword>
<dbReference type="Pfam" id="PF01435">
    <property type="entry name" value="Peptidase_M48"/>
    <property type="match status" value="1"/>
</dbReference>
<name>A0ABY6G651_9BURK</name>
<evidence type="ECO:0000256" key="2">
    <source>
        <dbReference type="ARBA" id="ARBA00022670"/>
    </source>
</evidence>
<dbReference type="PROSITE" id="PS51257">
    <property type="entry name" value="PROKAR_LIPOPROTEIN"/>
    <property type="match status" value="1"/>
</dbReference>
<accession>A0ABY6G651</accession>
<dbReference type="PANTHER" id="PTHR22726">
    <property type="entry name" value="METALLOENDOPEPTIDASE OMA1"/>
    <property type="match status" value="1"/>
</dbReference>
<dbReference type="Proteomes" id="UP001162800">
    <property type="component" value="Chromosome"/>
</dbReference>
<gene>
    <name evidence="9" type="ORF">M9799_08895</name>
</gene>
<keyword evidence="10" id="KW-1185">Reference proteome</keyword>
<evidence type="ECO:0000256" key="4">
    <source>
        <dbReference type="ARBA" id="ARBA00022801"/>
    </source>
</evidence>
<feature type="signal peptide" evidence="7">
    <location>
        <begin position="1"/>
        <end position="29"/>
    </location>
</feature>
<dbReference type="EMBL" id="CP106881">
    <property type="protein sequence ID" value="UYG50235.1"/>
    <property type="molecule type" value="Genomic_DNA"/>
</dbReference>
<keyword evidence="5" id="KW-0862">Zinc</keyword>
<evidence type="ECO:0000256" key="1">
    <source>
        <dbReference type="ARBA" id="ARBA00001947"/>
    </source>
</evidence>
<sequence>MPSLRRNPLSALLAAALACAALTPPPVAAQLQLPTLGDGASITTSDERRMGDRIIRSLYRDPDYLEDAPLQEYIEGIWKPLLAAARARGELSPELDERFAWQILLGRDRSVNAFALPGGYFGVHLGLVGVVGTRDELASVLAHELSHVSQRHIARMISQQSRHTPLMMASMILGALAAAKSPNAGQALMIGGQALTAQNQLNFSRDMEREADRLGYGLMAPAGFAPQGAVGMFDRLQQANRLNDNGSWPYLRSHPLTSERIADMQSRIPAGQSSAQPTPSLEHLMMAARARVLSRPGVDVLRQWARLPDSGGFAEKAQGQRVAALYAAVLAHMQLQDWGPARAGMPALLEALGSDAAGLRQAALLAAELELAAGQPQAALDALAPLAQAEDKAGKPSRPVLMLRTQTLLRLGQAQGMAQPLQTWVTLYPRDAAAWQLLAQLWQAQGQPLRALRAEGEAQAAHYDYAAAVDRFRAGQELARKSSAQNDHFEASIIDTRLRATEELLREQAAQRRIDD</sequence>
<comment type="cofactor">
    <cofactor evidence="1">
        <name>Zn(2+)</name>
        <dbReference type="ChEBI" id="CHEBI:29105"/>
    </cofactor>
</comment>
<evidence type="ECO:0000259" key="8">
    <source>
        <dbReference type="Pfam" id="PF01435"/>
    </source>
</evidence>
<proteinExistence type="predicted"/>
<organism evidence="9 10">
    <name type="scientific">Comamonas endophytica</name>
    <dbReference type="NCBI Taxonomy" id="2949090"/>
    <lineage>
        <taxon>Bacteria</taxon>
        <taxon>Pseudomonadati</taxon>
        <taxon>Pseudomonadota</taxon>
        <taxon>Betaproteobacteria</taxon>
        <taxon>Burkholderiales</taxon>
        <taxon>Comamonadaceae</taxon>
        <taxon>Comamonas</taxon>
    </lineage>
</organism>
<evidence type="ECO:0000256" key="7">
    <source>
        <dbReference type="SAM" id="SignalP"/>
    </source>
</evidence>
<evidence type="ECO:0000313" key="10">
    <source>
        <dbReference type="Proteomes" id="UP001162800"/>
    </source>
</evidence>
<reference evidence="9" key="1">
    <citation type="submission" date="2022-09" db="EMBL/GenBank/DDBJ databases">
        <title>The complete genome of Acidovorax sp. 5MLIR.</title>
        <authorList>
            <person name="Liu L."/>
            <person name="Yue J."/>
            <person name="Yang F."/>
            <person name="Yuan J."/>
            <person name="Li L."/>
        </authorList>
    </citation>
    <scope>NUCLEOTIDE SEQUENCE</scope>
    <source>
        <strain evidence="9">5MLIR</strain>
    </source>
</reference>
<dbReference type="GO" id="GO:0008237">
    <property type="term" value="F:metallopeptidase activity"/>
    <property type="evidence" value="ECO:0007669"/>
    <property type="project" value="UniProtKB-KW"/>
</dbReference>
<evidence type="ECO:0000256" key="3">
    <source>
        <dbReference type="ARBA" id="ARBA00022723"/>
    </source>
</evidence>
<evidence type="ECO:0000256" key="6">
    <source>
        <dbReference type="ARBA" id="ARBA00023049"/>
    </source>
</evidence>
<keyword evidence="7" id="KW-0732">Signal</keyword>
<evidence type="ECO:0000313" key="9">
    <source>
        <dbReference type="EMBL" id="UYG50235.1"/>
    </source>
</evidence>
<dbReference type="InterPro" id="IPR051156">
    <property type="entry name" value="Mito/Outer_Membr_Metalloprot"/>
</dbReference>
<feature type="domain" description="Peptidase M48" evidence="8">
    <location>
        <begin position="101"/>
        <end position="267"/>
    </location>
</feature>
<protein>
    <submittedName>
        <fullName evidence="9">M48 family metalloprotease</fullName>
        <ecNumber evidence="9">3.4.24.-</ecNumber>
    </submittedName>
</protein>
<dbReference type="RefSeq" id="WP_231042804.1">
    <property type="nucleotide sequence ID" value="NZ_CP106881.1"/>
</dbReference>